<dbReference type="PANTHER" id="PTHR22990:SF15">
    <property type="entry name" value="F-BOX ONLY PROTEIN 10"/>
    <property type="match status" value="1"/>
</dbReference>
<dbReference type="RefSeq" id="WP_102069671.1">
    <property type="nucleotide sequence ID" value="NZ_PDNV01000005.1"/>
</dbReference>
<dbReference type="InterPro" id="IPR006633">
    <property type="entry name" value="Carb-bd_sugar_hydrolysis-dom"/>
</dbReference>
<evidence type="ECO:0000313" key="5">
    <source>
        <dbReference type="EMBL" id="PLC54233.1"/>
    </source>
</evidence>
<dbReference type="Gene3D" id="2.160.20.10">
    <property type="entry name" value="Single-stranded right-handed beta-helix, Pectin lyase-like"/>
    <property type="match status" value="2"/>
</dbReference>
<dbReference type="InterPro" id="IPR007742">
    <property type="entry name" value="NosD_dom"/>
</dbReference>
<name>A0A2N4UGT5_9BURK</name>
<dbReference type="NCBIfam" id="TIGR04247">
    <property type="entry name" value="NosD_copper_fam"/>
    <property type="match status" value="1"/>
</dbReference>
<proteinExistence type="predicted"/>
<evidence type="ECO:0000256" key="1">
    <source>
        <dbReference type="ARBA" id="ARBA00004906"/>
    </source>
</evidence>
<dbReference type="InterPro" id="IPR012334">
    <property type="entry name" value="Pectin_lyas_fold"/>
</dbReference>
<comment type="caution">
    <text evidence="5">The sequence shown here is derived from an EMBL/GenBank/DDBJ whole genome shotgun (WGS) entry which is preliminary data.</text>
</comment>
<feature type="domain" description="Carbohydrate-binding/sugar hydrolysis" evidence="4">
    <location>
        <begin position="204"/>
        <end position="373"/>
    </location>
</feature>
<dbReference type="PANTHER" id="PTHR22990">
    <property type="entry name" value="F-BOX ONLY PROTEIN"/>
    <property type="match status" value="1"/>
</dbReference>
<evidence type="ECO:0000256" key="2">
    <source>
        <dbReference type="ARBA" id="ARBA00022737"/>
    </source>
</evidence>
<dbReference type="SMART" id="SM00710">
    <property type="entry name" value="PbH1"/>
    <property type="match status" value="9"/>
</dbReference>
<evidence type="ECO:0000256" key="3">
    <source>
        <dbReference type="ARBA" id="ARBA00022786"/>
    </source>
</evidence>
<accession>A0A2N4UGT5</accession>
<gene>
    <name evidence="5" type="ORF">CR155_08940</name>
</gene>
<dbReference type="OrthoDB" id="9767990at2"/>
<organism evidence="5 6">
    <name type="scientific">Pollutimonas nitritireducens</name>
    <dbReference type="NCBI Taxonomy" id="2045209"/>
    <lineage>
        <taxon>Bacteria</taxon>
        <taxon>Pseudomonadati</taxon>
        <taxon>Pseudomonadota</taxon>
        <taxon>Betaproteobacteria</taxon>
        <taxon>Burkholderiales</taxon>
        <taxon>Alcaligenaceae</taxon>
        <taxon>Pollutimonas</taxon>
    </lineage>
</organism>
<dbReference type="InterPro" id="IPR026464">
    <property type="entry name" value="NosD_copper_fam"/>
</dbReference>
<dbReference type="NCBIfam" id="TIGR03804">
    <property type="entry name" value="para_beta_helix"/>
    <property type="match status" value="1"/>
</dbReference>
<protein>
    <submittedName>
        <fullName evidence="5">Carbohydrate-binding protein</fullName>
    </submittedName>
</protein>
<keyword evidence="2" id="KW-0677">Repeat</keyword>
<reference evidence="5 6" key="1">
    <citation type="submission" date="2017-10" db="EMBL/GenBank/DDBJ databases">
        <title>Two draft genome sequences of Pusillimonas sp. strains isolated from a nitrate- and radionuclide-contaminated groundwater in Russia.</title>
        <authorList>
            <person name="Grouzdev D.S."/>
            <person name="Tourova T.P."/>
            <person name="Goeva M.A."/>
            <person name="Babich T.L."/>
            <person name="Sokolova D.S."/>
            <person name="Abdullin R."/>
            <person name="Poltaraus A.B."/>
            <person name="Toshchakov S.V."/>
            <person name="Nazina T.N."/>
        </authorList>
    </citation>
    <scope>NUCLEOTIDE SEQUENCE [LARGE SCALE GENOMIC DNA]</scope>
    <source>
        <strain evidence="5 6">JR1/69-2-13</strain>
    </source>
</reference>
<feature type="domain" description="Carbohydrate-binding/sugar hydrolysis" evidence="4">
    <location>
        <begin position="48"/>
        <end position="198"/>
    </location>
</feature>
<comment type="pathway">
    <text evidence="1">Protein modification; protein ubiquitination.</text>
</comment>
<dbReference type="InterPro" id="IPR011050">
    <property type="entry name" value="Pectin_lyase_fold/virulence"/>
</dbReference>
<dbReference type="InterPro" id="IPR022441">
    <property type="entry name" value="Para_beta_helix_rpt-2"/>
</dbReference>
<evidence type="ECO:0000259" key="4">
    <source>
        <dbReference type="SMART" id="SM00722"/>
    </source>
</evidence>
<dbReference type="Proteomes" id="UP000234328">
    <property type="component" value="Unassembled WGS sequence"/>
</dbReference>
<dbReference type="InterPro" id="IPR051550">
    <property type="entry name" value="SCF-Subunits/Alg-Epimerases"/>
</dbReference>
<dbReference type="EMBL" id="PDNV01000005">
    <property type="protein sequence ID" value="PLC54233.1"/>
    <property type="molecule type" value="Genomic_DNA"/>
</dbReference>
<keyword evidence="6" id="KW-1185">Reference proteome</keyword>
<dbReference type="SMART" id="SM00722">
    <property type="entry name" value="CASH"/>
    <property type="match status" value="2"/>
</dbReference>
<sequence length="431" mass="46853">MRLPAYSLAQWLAPLSVALLGLGLSGASIAKTIDVGDGANLQSAIASAASGDVIRLKSGEYAGNIVIDKPLVIEGPADRSANIIGTRRGRTMWVQAPDVTIRNITVKNSGLSLSEMDAGIFLDKPAHRARIERNDVLDNSVGIYVWGPHDAIVQNNRIVGNTDLRVAERGNGVTLWNTPGTSVIGNDISKGRDGIFVNASKHNIFRGNRFSDLRYAVHYMYTNDSEVSENVSVGNDIGYAIMFSNKLVIKDNISIKSHDQGLMLNYANNSTITGNVVEGGEKCVFIYNANQNLFDGNHFQDCAIGIHFTAGSEGNHMSNNAFVNNRNQVKYVGTRYLDWSRNGRGNYWSDNTAFDLDGNGIADTAYRPNDVIDQVIWRAPSARVLLNSPAVSIVRWAQSQFPAILPGGVVDSAPLMEAPALQTLKKYKDLP</sequence>
<dbReference type="Pfam" id="PF05048">
    <property type="entry name" value="NosD"/>
    <property type="match status" value="1"/>
</dbReference>
<dbReference type="SUPFAM" id="SSF51126">
    <property type="entry name" value="Pectin lyase-like"/>
    <property type="match status" value="1"/>
</dbReference>
<dbReference type="InterPro" id="IPR006626">
    <property type="entry name" value="PbH1"/>
</dbReference>
<keyword evidence="3" id="KW-0833">Ubl conjugation pathway</keyword>
<evidence type="ECO:0000313" key="6">
    <source>
        <dbReference type="Proteomes" id="UP000234328"/>
    </source>
</evidence>
<dbReference type="AlphaFoldDB" id="A0A2N4UGT5"/>